<dbReference type="GO" id="GO:0061929">
    <property type="term" value="F:gamma-glutamylaminecyclotransferase activity"/>
    <property type="evidence" value="ECO:0007669"/>
    <property type="project" value="InterPro"/>
</dbReference>
<dbReference type="KEGG" id="tig:THII_0706"/>
<evidence type="ECO:0000256" key="2">
    <source>
        <dbReference type="PIRSR" id="PIRSR639126-1"/>
    </source>
</evidence>
<dbReference type="AlphaFoldDB" id="A0A090ABJ8"/>
<dbReference type="InterPro" id="IPR039126">
    <property type="entry name" value="GGACT"/>
</dbReference>
<dbReference type="CDD" id="cd06661">
    <property type="entry name" value="GGCT_like"/>
    <property type="match status" value="1"/>
</dbReference>
<dbReference type="Proteomes" id="UP000031623">
    <property type="component" value="Chromosome"/>
</dbReference>
<dbReference type="HOGENOM" id="CLU_083466_5_2_6"/>
<sequence length="132" mass="15042">MPKIFVYGTLKKGQINHHLLCGPRGSSRIAPLPATAPGIVLHAGPHYPLAIRGQGQAIGEVYTITESVLKKLDVLENHPNDYHREITPVIMAQGHRLLVWIYLHNQAYYYPKITTGLWQPKQNQRYFSRYSI</sequence>
<protein>
    <recommendedName>
        <fullName evidence="3">Gamma-glutamylcyclotransferase family protein</fullName>
    </recommendedName>
</protein>
<dbReference type="InterPro" id="IPR036568">
    <property type="entry name" value="GGCT-like_sf"/>
</dbReference>
<dbReference type="InterPro" id="IPR009288">
    <property type="entry name" value="AIG2-like_dom"/>
</dbReference>
<accession>A0A090ABJ8</accession>
<evidence type="ECO:0000259" key="4">
    <source>
        <dbReference type="Pfam" id="PF06094"/>
    </source>
</evidence>
<dbReference type="InterPro" id="IPR013024">
    <property type="entry name" value="GGCT-like"/>
</dbReference>
<dbReference type="STRING" id="40754.THII_0706"/>
<dbReference type="GO" id="GO:0005829">
    <property type="term" value="C:cytosol"/>
    <property type="evidence" value="ECO:0007669"/>
    <property type="project" value="TreeGrafter"/>
</dbReference>
<comment type="similarity">
    <text evidence="1 3">Belongs to the gamma-glutamylcyclotransferase family.</text>
</comment>
<dbReference type="EMBL" id="AP014633">
    <property type="protein sequence ID" value="BAP55003.1"/>
    <property type="molecule type" value="Genomic_DNA"/>
</dbReference>
<organism evidence="5 6">
    <name type="scientific">Thioploca ingrica</name>
    <dbReference type="NCBI Taxonomy" id="40754"/>
    <lineage>
        <taxon>Bacteria</taxon>
        <taxon>Pseudomonadati</taxon>
        <taxon>Pseudomonadota</taxon>
        <taxon>Gammaproteobacteria</taxon>
        <taxon>Thiotrichales</taxon>
        <taxon>Thiotrichaceae</taxon>
        <taxon>Thioploca</taxon>
    </lineage>
</organism>
<feature type="domain" description="Gamma-glutamylcyclotransferase AIG2-like" evidence="4">
    <location>
        <begin position="4"/>
        <end position="119"/>
    </location>
</feature>
<evidence type="ECO:0000256" key="3">
    <source>
        <dbReference type="RuleBase" id="RU367036"/>
    </source>
</evidence>
<name>A0A090ABJ8_9GAMM</name>
<dbReference type="Pfam" id="PF06094">
    <property type="entry name" value="GGACT"/>
    <property type="match status" value="1"/>
</dbReference>
<evidence type="ECO:0000313" key="5">
    <source>
        <dbReference type="EMBL" id="BAP55003.1"/>
    </source>
</evidence>
<dbReference type="Gene3D" id="3.10.490.10">
    <property type="entry name" value="Gamma-glutamyl cyclotransferase-like"/>
    <property type="match status" value="1"/>
</dbReference>
<dbReference type="PANTHER" id="PTHR12510:SF4">
    <property type="entry name" value="GAMMA-GLUTAMYLAMINECYCLOTRANSFERASE"/>
    <property type="match status" value="1"/>
</dbReference>
<proteinExistence type="inferred from homology"/>
<evidence type="ECO:0000256" key="1">
    <source>
        <dbReference type="ARBA" id="ARBA00008861"/>
    </source>
</evidence>
<dbReference type="OrthoDB" id="482277at2"/>
<keyword evidence="6" id="KW-1185">Reference proteome</keyword>
<reference evidence="5 6" key="1">
    <citation type="journal article" date="2014" name="ISME J.">
        <title>Ecophysiology of Thioploca ingrica as revealed by the complete genome sequence supplemented with proteomic evidence.</title>
        <authorList>
            <person name="Kojima H."/>
            <person name="Ogura Y."/>
            <person name="Yamamoto N."/>
            <person name="Togashi T."/>
            <person name="Mori H."/>
            <person name="Watanabe T."/>
            <person name="Nemoto F."/>
            <person name="Kurokawa K."/>
            <person name="Hayashi T."/>
            <person name="Fukui M."/>
        </authorList>
    </citation>
    <scope>NUCLEOTIDE SEQUENCE [LARGE SCALE GENOMIC DNA]</scope>
</reference>
<feature type="active site" description="Proton acceptor" evidence="2">
    <location>
        <position position="76"/>
    </location>
</feature>
<evidence type="ECO:0000313" key="6">
    <source>
        <dbReference type="Proteomes" id="UP000031623"/>
    </source>
</evidence>
<dbReference type="SUPFAM" id="SSF110857">
    <property type="entry name" value="Gamma-glutamyl cyclotransferase-like"/>
    <property type="match status" value="1"/>
</dbReference>
<gene>
    <name evidence="5" type="ORF">THII_0706</name>
</gene>
<dbReference type="PANTHER" id="PTHR12510">
    <property type="entry name" value="TROPONIN C-AKIN-1 PROTEIN"/>
    <property type="match status" value="1"/>
</dbReference>